<dbReference type="GO" id="GO:0022857">
    <property type="term" value="F:transmembrane transporter activity"/>
    <property type="evidence" value="ECO:0007669"/>
    <property type="project" value="InterPro"/>
</dbReference>
<dbReference type="GO" id="GO:0016020">
    <property type="term" value="C:membrane"/>
    <property type="evidence" value="ECO:0007669"/>
    <property type="project" value="UniProtKB-SubCell"/>
</dbReference>
<dbReference type="KEGG" id="pnu:Pnuc_1635"/>
<gene>
    <name evidence="8" type="ordered locus">Pnuc_1635</name>
</gene>
<organism evidence="8 9">
    <name type="scientific">Polynucleobacter asymbioticus (strain DSM 18221 / CIP 109841 / QLW-P1DMWA-1)</name>
    <name type="common">Polynucleobacter necessarius subsp. asymbioticus</name>
    <dbReference type="NCBI Taxonomy" id="312153"/>
    <lineage>
        <taxon>Bacteria</taxon>
        <taxon>Pseudomonadati</taxon>
        <taxon>Pseudomonadota</taxon>
        <taxon>Betaproteobacteria</taxon>
        <taxon>Burkholderiales</taxon>
        <taxon>Burkholderiaceae</taxon>
        <taxon>Polynucleobacter</taxon>
    </lineage>
</organism>
<dbReference type="RefSeq" id="WP_011903472.1">
    <property type="nucleotide sequence ID" value="NC_009379.1"/>
</dbReference>
<keyword evidence="2" id="KW-0813">Transport</keyword>
<keyword evidence="3 6" id="KW-0812">Transmembrane</keyword>
<feature type="transmembrane region" description="Helical" evidence="6">
    <location>
        <begin position="373"/>
        <end position="395"/>
    </location>
</feature>
<proteinExistence type="predicted"/>
<evidence type="ECO:0000256" key="3">
    <source>
        <dbReference type="ARBA" id="ARBA00022692"/>
    </source>
</evidence>
<feature type="domain" description="Major facilitator superfamily (MFS) profile" evidence="7">
    <location>
        <begin position="24"/>
        <end position="431"/>
    </location>
</feature>
<name>A4SZD5_POLAQ</name>
<sequence length="433" mass="46588">MTATSMGTPSAFEDLTYKKVAWRIMPLLMICYIVAYLDRVNVGFAKLQMLTDLGFSEAVYGFGAGVFFFGYFIFEVPSNIILHRVGARVWIARIMVTWAAISGACMFVSTPTSFYVMRFLLGLAEAGFFPGIILYLTYWFPSARRSKIVSIFMAAIPLAGLIGGPLSGWIMESVAGVNGLTGWQWMFVLEAIPAVILAVVVFCYLDDGIKHAKWLNNEEKAMLAANIVADQREKVDHGSFGAILKDGRLWLGIVVYFCIVMGQYGLTFFLPTLIKTAGIKGVLNIGLFTAIPYGAAVISMIFFGRRSDKTRERRWHLVVPMYMGVIGLTGSALAGTTNTEIAVAFLTLAAAGVLSATPLFWALPTSFLAGASAAAGIAAINSVGNLSGFAAPFLIGAIKDATGSSNIGLYVISGVLVIGSFAVLKFPAKLVNK</sequence>
<protein>
    <submittedName>
        <fullName evidence="8">Major facilitator superfamily MFS_1</fullName>
    </submittedName>
</protein>
<feature type="transmembrane region" description="Helical" evidence="6">
    <location>
        <begin position="341"/>
        <end position="361"/>
    </location>
</feature>
<evidence type="ECO:0000256" key="6">
    <source>
        <dbReference type="SAM" id="Phobius"/>
    </source>
</evidence>
<dbReference type="CDD" id="cd17319">
    <property type="entry name" value="MFS_ExuT_GudP_like"/>
    <property type="match status" value="1"/>
</dbReference>
<dbReference type="Gene3D" id="1.20.1250.20">
    <property type="entry name" value="MFS general substrate transporter like domains"/>
    <property type="match status" value="2"/>
</dbReference>
<dbReference type="EMBL" id="CP000655">
    <property type="protein sequence ID" value="ABP34849.1"/>
    <property type="molecule type" value="Genomic_DNA"/>
</dbReference>
<dbReference type="Pfam" id="PF07690">
    <property type="entry name" value="MFS_1"/>
    <property type="match status" value="1"/>
</dbReference>
<dbReference type="eggNOG" id="COG2271">
    <property type="taxonomic scope" value="Bacteria"/>
</dbReference>
<keyword evidence="4 6" id="KW-1133">Transmembrane helix</keyword>
<dbReference type="InterPro" id="IPR011701">
    <property type="entry name" value="MFS"/>
</dbReference>
<evidence type="ECO:0000256" key="4">
    <source>
        <dbReference type="ARBA" id="ARBA00022989"/>
    </source>
</evidence>
<feature type="transmembrane region" description="Helical" evidence="6">
    <location>
        <begin position="148"/>
        <end position="171"/>
    </location>
</feature>
<feature type="transmembrane region" description="Helical" evidence="6">
    <location>
        <begin position="115"/>
        <end position="136"/>
    </location>
</feature>
<accession>A4SZD5</accession>
<feature type="transmembrane region" description="Helical" evidence="6">
    <location>
        <begin position="20"/>
        <end position="38"/>
    </location>
</feature>
<dbReference type="HOGENOM" id="CLU_001265_0_0_4"/>
<feature type="transmembrane region" description="Helical" evidence="6">
    <location>
        <begin position="282"/>
        <end position="303"/>
    </location>
</feature>
<feature type="transmembrane region" description="Helical" evidence="6">
    <location>
        <begin position="249"/>
        <end position="270"/>
    </location>
</feature>
<feature type="transmembrane region" description="Helical" evidence="6">
    <location>
        <begin position="315"/>
        <end position="335"/>
    </location>
</feature>
<dbReference type="PANTHER" id="PTHR43791:SF36">
    <property type="entry name" value="TRANSPORTER, PUTATIVE (AFU_ORTHOLOGUE AFUA_6G08340)-RELATED"/>
    <property type="match status" value="1"/>
</dbReference>
<dbReference type="AlphaFoldDB" id="A4SZD5"/>
<dbReference type="GeneID" id="31482023"/>
<dbReference type="SUPFAM" id="SSF103473">
    <property type="entry name" value="MFS general substrate transporter"/>
    <property type="match status" value="1"/>
</dbReference>
<evidence type="ECO:0000256" key="1">
    <source>
        <dbReference type="ARBA" id="ARBA00004141"/>
    </source>
</evidence>
<feature type="transmembrane region" description="Helical" evidence="6">
    <location>
        <begin position="58"/>
        <end position="78"/>
    </location>
</feature>
<comment type="subcellular location">
    <subcellularLocation>
        <location evidence="1">Membrane</location>
        <topology evidence="1">Multi-pass membrane protein</topology>
    </subcellularLocation>
</comment>
<feature type="transmembrane region" description="Helical" evidence="6">
    <location>
        <begin position="90"/>
        <end position="109"/>
    </location>
</feature>
<evidence type="ECO:0000313" key="9">
    <source>
        <dbReference type="Proteomes" id="UP000000231"/>
    </source>
</evidence>
<keyword evidence="9" id="KW-1185">Reference proteome</keyword>
<evidence type="ECO:0000256" key="2">
    <source>
        <dbReference type="ARBA" id="ARBA00022448"/>
    </source>
</evidence>
<keyword evidence="5 6" id="KW-0472">Membrane</keyword>
<dbReference type="InterPro" id="IPR036259">
    <property type="entry name" value="MFS_trans_sf"/>
</dbReference>
<dbReference type="PANTHER" id="PTHR43791">
    <property type="entry name" value="PERMEASE-RELATED"/>
    <property type="match status" value="1"/>
</dbReference>
<dbReference type="Proteomes" id="UP000000231">
    <property type="component" value="Chromosome"/>
</dbReference>
<dbReference type="InterPro" id="IPR020846">
    <property type="entry name" value="MFS_dom"/>
</dbReference>
<evidence type="ECO:0000256" key="5">
    <source>
        <dbReference type="ARBA" id="ARBA00023136"/>
    </source>
</evidence>
<reference evidence="8 9" key="1">
    <citation type="journal article" date="2012" name="Stand. Genomic Sci.">
        <title>Complete genome sequence of Polynucleobacter necessarius subsp. asymbioticus type strain (QLW-P1DMWA-1(T)).</title>
        <authorList>
            <person name="Meincke L."/>
            <person name="Copeland A."/>
            <person name="Lapidus A."/>
            <person name="Lucas S."/>
            <person name="Berry K.W."/>
            <person name="Del Rio T.G."/>
            <person name="Hammon N."/>
            <person name="Dalin E."/>
            <person name="Tice H."/>
            <person name="Pitluck S."/>
            <person name="Richardson P."/>
            <person name="Bruce D."/>
            <person name="Goodwin L."/>
            <person name="Han C."/>
            <person name="Tapia R."/>
            <person name="Detter J.C."/>
            <person name="Schmutz J."/>
            <person name="Brettin T."/>
            <person name="Larimer F."/>
            <person name="Land M."/>
            <person name="Hauser L."/>
            <person name="Kyrpides N.C."/>
            <person name="Ivanova N."/>
            <person name="Goker M."/>
            <person name="Woyke T."/>
            <person name="Wu Q.L."/>
            <person name="Pockl M."/>
            <person name="Hahn M.W."/>
            <person name="Klenk H.P."/>
        </authorList>
    </citation>
    <scope>NUCLEOTIDE SEQUENCE [LARGE SCALE GENOMIC DNA]</scope>
    <source>
        <strain evidence="9">DSM 18221 / CIP 109841 / QLW-P1DMWA-1</strain>
    </source>
</reference>
<evidence type="ECO:0000259" key="7">
    <source>
        <dbReference type="PROSITE" id="PS50850"/>
    </source>
</evidence>
<feature type="transmembrane region" description="Helical" evidence="6">
    <location>
        <begin position="183"/>
        <end position="205"/>
    </location>
</feature>
<dbReference type="FunFam" id="1.20.1250.20:FF:000018">
    <property type="entry name" value="MFS transporter permease"/>
    <property type="match status" value="1"/>
</dbReference>
<evidence type="ECO:0000313" key="8">
    <source>
        <dbReference type="EMBL" id="ABP34849.1"/>
    </source>
</evidence>
<feature type="transmembrane region" description="Helical" evidence="6">
    <location>
        <begin position="407"/>
        <end position="428"/>
    </location>
</feature>
<dbReference type="PROSITE" id="PS50850">
    <property type="entry name" value="MFS"/>
    <property type="match status" value="1"/>
</dbReference>